<feature type="domain" description="BPL/LPL catalytic" evidence="11">
    <location>
        <begin position="45"/>
        <end position="284"/>
    </location>
</feature>
<dbReference type="InterPro" id="IPR004143">
    <property type="entry name" value="BPL_LPL_catalytic"/>
</dbReference>
<dbReference type="InterPro" id="IPR045864">
    <property type="entry name" value="aa-tRNA-synth_II/BPL/LPL"/>
</dbReference>
<dbReference type="CDD" id="cd16444">
    <property type="entry name" value="LipB"/>
    <property type="match status" value="1"/>
</dbReference>
<comment type="subcellular location">
    <subcellularLocation>
        <location evidence="5">Cytoplasm</location>
    </subcellularLocation>
</comment>
<comment type="similarity">
    <text evidence="5 6">Belongs to the LipB family.</text>
</comment>
<evidence type="ECO:0000256" key="5">
    <source>
        <dbReference type="HAMAP-Rule" id="MF_00013"/>
    </source>
</evidence>
<evidence type="ECO:0000256" key="7">
    <source>
        <dbReference type="PIRSR" id="PIRSR016262-1"/>
    </source>
</evidence>
<evidence type="ECO:0000256" key="1">
    <source>
        <dbReference type="ARBA" id="ARBA00004821"/>
    </source>
</evidence>
<dbReference type="InterPro" id="IPR020605">
    <property type="entry name" value="Octanoyltransferase_CS"/>
</dbReference>
<dbReference type="PROSITE" id="PS01313">
    <property type="entry name" value="LIPB"/>
    <property type="match status" value="1"/>
</dbReference>
<dbReference type="PANTHER" id="PTHR10993">
    <property type="entry name" value="OCTANOYLTRANSFERASE"/>
    <property type="match status" value="1"/>
</dbReference>
<dbReference type="NCBIfam" id="NF010925">
    <property type="entry name" value="PRK14345.1"/>
    <property type="match status" value="1"/>
</dbReference>
<comment type="function">
    <text evidence="4 5 6">Catalyzes the transfer of endogenously produced octanoic acid from octanoyl-acyl-carrier-protein onto the lipoyl domains of lipoate-dependent enzymes. Lipoyl-ACP can also act as a substrate although octanoyl-ACP is likely to be the physiological substrate.</text>
</comment>
<feature type="active site" description="Acyl-thioester intermediate" evidence="5 7">
    <location>
        <position position="245"/>
    </location>
</feature>
<dbReference type="OrthoDB" id="9787061at2"/>
<evidence type="ECO:0000256" key="6">
    <source>
        <dbReference type="PIRNR" id="PIRNR016262"/>
    </source>
</evidence>
<protein>
    <recommendedName>
        <fullName evidence="5 6">Octanoyltransferase</fullName>
        <ecNumber evidence="5 6">2.3.1.181</ecNumber>
    </recommendedName>
    <alternativeName>
        <fullName evidence="5">Lipoate-protein ligase B</fullName>
    </alternativeName>
    <alternativeName>
        <fullName evidence="5">Lipoyl/octanoyl transferase</fullName>
    </alternativeName>
    <alternativeName>
        <fullName evidence="5">Octanoyl-[acyl-carrier-protein]-protein N-octanoyltransferase</fullName>
    </alternativeName>
</protein>
<feature type="region of interest" description="Disordered" evidence="10">
    <location>
        <begin position="184"/>
        <end position="206"/>
    </location>
</feature>
<feature type="compositionally biased region" description="Basic and acidic residues" evidence="10">
    <location>
        <begin position="184"/>
        <end position="195"/>
    </location>
</feature>
<dbReference type="EMBL" id="BJMM01000043">
    <property type="protein sequence ID" value="GEB53140.1"/>
    <property type="molecule type" value="Genomic_DNA"/>
</dbReference>
<keyword evidence="13" id="KW-1185">Reference proteome</keyword>
<gene>
    <name evidence="5 12" type="primary">lipB</name>
    <name evidence="12" type="ORF">SCA03_56910</name>
</gene>
<dbReference type="PROSITE" id="PS51733">
    <property type="entry name" value="BPL_LPL_CATALYTIC"/>
    <property type="match status" value="1"/>
</dbReference>
<feature type="binding site" evidence="5 8">
    <location>
        <begin position="83"/>
        <end position="90"/>
    </location>
    <ligand>
        <name>substrate</name>
    </ligand>
</feature>
<evidence type="ECO:0000313" key="12">
    <source>
        <dbReference type="EMBL" id="GEB53140.1"/>
    </source>
</evidence>
<keyword evidence="5" id="KW-0963">Cytoplasm</keyword>
<evidence type="ECO:0000256" key="3">
    <source>
        <dbReference type="ARBA" id="ARBA00023315"/>
    </source>
</evidence>
<dbReference type="Gene3D" id="3.30.930.10">
    <property type="entry name" value="Bira Bifunctional Protein, Domain 2"/>
    <property type="match status" value="1"/>
</dbReference>
<reference evidence="12 13" key="1">
    <citation type="submission" date="2019-06" db="EMBL/GenBank/DDBJ databases">
        <title>Whole genome shotgun sequence of Streptomyces cacaoi subsp. cacaoi NBRC 12748.</title>
        <authorList>
            <person name="Hosoyama A."/>
            <person name="Uohara A."/>
            <person name="Ohji S."/>
            <person name="Ichikawa N."/>
        </authorList>
    </citation>
    <scope>NUCLEOTIDE SEQUENCE [LARGE SCALE GENOMIC DNA]</scope>
    <source>
        <strain evidence="12 13">NBRC 12748</strain>
    </source>
</reference>
<name>A0A4Y3RBJ2_STRCI</name>
<keyword evidence="3 5" id="KW-0012">Acyltransferase</keyword>
<evidence type="ECO:0000259" key="11">
    <source>
        <dbReference type="PROSITE" id="PS51733"/>
    </source>
</evidence>
<evidence type="ECO:0000256" key="8">
    <source>
        <dbReference type="PIRSR" id="PIRSR016262-2"/>
    </source>
</evidence>
<comment type="miscellaneous">
    <text evidence="5">In the reaction, the free carboxyl group of octanoic acid is attached via an amide linkage to the epsilon-amino group of a specific lysine residue of lipoyl domains of lipoate-dependent enzymes.</text>
</comment>
<comment type="catalytic activity">
    <reaction evidence="5 6">
        <text>octanoyl-[ACP] + L-lysyl-[protein] = N(6)-octanoyl-L-lysyl-[protein] + holo-[ACP] + H(+)</text>
        <dbReference type="Rhea" id="RHEA:17665"/>
        <dbReference type="Rhea" id="RHEA-COMP:9636"/>
        <dbReference type="Rhea" id="RHEA-COMP:9685"/>
        <dbReference type="Rhea" id="RHEA-COMP:9752"/>
        <dbReference type="Rhea" id="RHEA-COMP:9928"/>
        <dbReference type="ChEBI" id="CHEBI:15378"/>
        <dbReference type="ChEBI" id="CHEBI:29969"/>
        <dbReference type="ChEBI" id="CHEBI:64479"/>
        <dbReference type="ChEBI" id="CHEBI:78463"/>
        <dbReference type="ChEBI" id="CHEBI:78809"/>
        <dbReference type="EC" id="2.3.1.181"/>
    </reaction>
</comment>
<dbReference type="PIRSF" id="PIRSF016262">
    <property type="entry name" value="LPLase"/>
    <property type="match status" value="1"/>
</dbReference>
<keyword evidence="2 5" id="KW-0808">Transferase</keyword>
<proteinExistence type="inferred from homology"/>
<dbReference type="SUPFAM" id="SSF55681">
    <property type="entry name" value="Class II aaRS and biotin synthetases"/>
    <property type="match status" value="2"/>
</dbReference>
<feature type="binding site" evidence="5 8">
    <location>
        <begin position="227"/>
        <end position="229"/>
    </location>
    <ligand>
        <name>substrate</name>
    </ligand>
</feature>
<dbReference type="HAMAP" id="MF_00013">
    <property type="entry name" value="LipB"/>
    <property type="match status" value="1"/>
</dbReference>
<dbReference type="EC" id="2.3.1.181" evidence="5 6"/>
<dbReference type="PANTHER" id="PTHR10993:SF7">
    <property type="entry name" value="LIPOYLTRANSFERASE 2, MITOCHONDRIAL-RELATED"/>
    <property type="match status" value="1"/>
</dbReference>
<evidence type="ECO:0000313" key="13">
    <source>
        <dbReference type="Proteomes" id="UP000319210"/>
    </source>
</evidence>
<feature type="binding site" evidence="5 8">
    <location>
        <begin position="214"/>
        <end position="216"/>
    </location>
    <ligand>
        <name>substrate</name>
    </ligand>
</feature>
<evidence type="ECO:0000256" key="4">
    <source>
        <dbReference type="ARBA" id="ARBA00024732"/>
    </source>
</evidence>
<dbReference type="AlphaFoldDB" id="A0A4Y3RBJ2"/>
<accession>A0A4Y3RBJ2</accession>
<dbReference type="GO" id="GO:0005737">
    <property type="term" value="C:cytoplasm"/>
    <property type="evidence" value="ECO:0007669"/>
    <property type="project" value="UniProtKB-SubCell"/>
</dbReference>
<evidence type="ECO:0000256" key="10">
    <source>
        <dbReference type="SAM" id="MobiDB-lite"/>
    </source>
</evidence>
<dbReference type="UniPathway" id="UPA00538">
    <property type="reaction ID" value="UER00592"/>
</dbReference>
<evidence type="ECO:0000256" key="2">
    <source>
        <dbReference type="ARBA" id="ARBA00022679"/>
    </source>
</evidence>
<dbReference type="GO" id="GO:0009249">
    <property type="term" value="P:protein lipoylation"/>
    <property type="evidence" value="ECO:0007669"/>
    <property type="project" value="InterPro"/>
</dbReference>
<dbReference type="Pfam" id="PF21948">
    <property type="entry name" value="LplA-B_cat"/>
    <property type="match status" value="2"/>
</dbReference>
<organism evidence="12 13">
    <name type="scientific">Streptomyces cacaoi</name>
    <dbReference type="NCBI Taxonomy" id="1898"/>
    <lineage>
        <taxon>Bacteria</taxon>
        <taxon>Bacillati</taxon>
        <taxon>Actinomycetota</taxon>
        <taxon>Actinomycetes</taxon>
        <taxon>Kitasatosporales</taxon>
        <taxon>Streptomycetaceae</taxon>
        <taxon>Streptomyces</taxon>
    </lineage>
</organism>
<dbReference type="RefSeq" id="WP_051847153.1">
    <property type="nucleotide sequence ID" value="NZ_BJMM01000043.1"/>
</dbReference>
<evidence type="ECO:0000256" key="9">
    <source>
        <dbReference type="PIRSR" id="PIRSR016262-3"/>
    </source>
</evidence>
<dbReference type="InterPro" id="IPR000544">
    <property type="entry name" value="Octanoyltransferase"/>
</dbReference>
<comment type="caution">
    <text evidence="12">The sequence shown here is derived from an EMBL/GenBank/DDBJ whole genome shotgun (WGS) entry which is preliminary data.</text>
</comment>
<comment type="pathway">
    <text evidence="1 5 6">Protein modification; protein lipoylation via endogenous pathway; protein N(6)-(lipoyl)lysine from octanoyl-[acyl-carrier-protein]: step 1/2.</text>
</comment>
<dbReference type="GO" id="GO:0033819">
    <property type="term" value="F:lipoyl(octanoyl) transferase activity"/>
    <property type="evidence" value="ECO:0007669"/>
    <property type="project" value="UniProtKB-EC"/>
</dbReference>
<feature type="site" description="Lowers pKa of active site Cys" evidence="5 9">
    <location>
        <position position="211"/>
    </location>
</feature>
<dbReference type="Proteomes" id="UP000319210">
    <property type="component" value="Unassembled WGS sequence"/>
</dbReference>
<sequence>MGQPTATGRTTDELRFVHLGFGADAVEYTQAWQEQRTVHAARFADEIPDTCLLLEHPAVYTAGRRTEDDERPLDGTPVVDVDRGGKITWHGPGQLVGYPILKLPRPVDVVAHVRRMEEALIRACAELGLETSRVEGRSGVWVLGDAVAGTAGDAAGNAVPGSAGPGGDGLALDLAPQLTPEARAASEEYDPRLRGPEYAPSNAGQRGEDRKLAAIGVRVAKGVTMHGFALNCCPDNTWFDRIVPCGIRDAGVTSLSNELGRNVPVAEVIPLVEKHLREVLGSAEPLPRAV</sequence>